<evidence type="ECO:0000256" key="6">
    <source>
        <dbReference type="SAM" id="Phobius"/>
    </source>
</evidence>
<dbReference type="Proteomes" id="UP001597371">
    <property type="component" value="Unassembled WGS sequence"/>
</dbReference>
<keyword evidence="8" id="KW-1185">Reference proteome</keyword>
<gene>
    <name evidence="7" type="ORF">ACFSKQ_16970</name>
</gene>
<evidence type="ECO:0000256" key="1">
    <source>
        <dbReference type="ARBA" id="ARBA00004141"/>
    </source>
</evidence>
<sequence>MLKRLNPLTVLAVCLVWILATTLVFRAPFQLAAILLFAAMLLASRAVSPLAFLGLMVPFALFGFGFFTTNVLFRQENAAAVAVFSADLARSDALGAGLVLFLRALAGGTISIFFAFSIDPGALVRAAMAYGRLPPRIAYSLFAAMQIVPDLAAKANQLRLAEAMRRGRGLRRVPGPGELFRLLIPLIAFAIRRAGRTAIAMEARGFDAGRARTILDVPGFCRRDAAFAAVLAACLALCLAL</sequence>
<name>A0ABW5CP96_9HYPH</name>
<dbReference type="RefSeq" id="WP_209738720.1">
    <property type="nucleotide sequence ID" value="NZ_CP072611.1"/>
</dbReference>
<organism evidence="7 8">
    <name type="scientific">Aureimonas populi</name>
    <dbReference type="NCBI Taxonomy" id="1701758"/>
    <lineage>
        <taxon>Bacteria</taxon>
        <taxon>Pseudomonadati</taxon>
        <taxon>Pseudomonadota</taxon>
        <taxon>Alphaproteobacteria</taxon>
        <taxon>Hyphomicrobiales</taxon>
        <taxon>Aurantimonadaceae</taxon>
        <taxon>Aureimonas</taxon>
    </lineage>
</organism>
<evidence type="ECO:0000313" key="7">
    <source>
        <dbReference type="EMBL" id="MFD2239144.1"/>
    </source>
</evidence>
<proteinExistence type="inferred from homology"/>
<evidence type="ECO:0000256" key="3">
    <source>
        <dbReference type="ARBA" id="ARBA00022692"/>
    </source>
</evidence>
<evidence type="ECO:0000256" key="4">
    <source>
        <dbReference type="ARBA" id="ARBA00022989"/>
    </source>
</evidence>
<comment type="subcellular location">
    <subcellularLocation>
        <location evidence="1">Membrane</location>
        <topology evidence="1">Multi-pass membrane protein</topology>
    </subcellularLocation>
</comment>
<keyword evidence="3 6" id="KW-0812">Transmembrane</keyword>
<feature type="transmembrane region" description="Helical" evidence="6">
    <location>
        <begin position="50"/>
        <end position="73"/>
    </location>
</feature>
<protein>
    <submittedName>
        <fullName evidence="7">Energy-coupling factor transporter transmembrane component T family protein</fullName>
    </submittedName>
</protein>
<accession>A0ABW5CP96</accession>
<dbReference type="Pfam" id="PF02361">
    <property type="entry name" value="CbiQ"/>
    <property type="match status" value="1"/>
</dbReference>
<keyword evidence="4 6" id="KW-1133">Transmembrane helix</keyword>
<keyword evidence="5 6" id="KW-0472">Membrane</keyword>
<dbReference type="EMBL" id="JBHUIJ010000027">
    <property type="protein sequence ID" value="MFD2239144.1"/>
    <property type="molecule type" value="Genomic_DNA"/>
</dbReference>
<dbReference type="CDD" id="cd16914">
    <property type="entry name" value="EcfT"/>
    <property type="match status" value="1"/>
</dbReference>
<evidence type="ECO:0000313" key="8">
    <source>
        <dbReference type="Proteomes" id="UP001597371"/>
    </source>
</evidence>
<reference evidence="8" key="1">
    <citation type="journal article" date="2019" name="Int. J. Syst. Evol. Microbiol.">
        <title>The Global Catalogue of Microorganisms (GCM) 10K type strain sequencing project: providing services to taxonomists for standard genome sequencing and annotation.</title>
        <authorList>
            <consortium name="The Broad Institute Genomics Platform"/>
            <consortium name="The Broad Institute Genome Sequencing Center for Infectious Disease"/>
            <person name="Wu L."/>
            <person name="Ma J."/>
        </authorList>
    </citation>
    <scope>NUCLEOTIDE SEQUENCE [LARGE SCALE GENOMIC DNA]</scope>
    <source>
        <strain evidence="8">ZS-35-S2</strain>
    </source>
</reference>
<evidence type="ECO:0000256" key="2">
    <source>
        <dbReference type="ARBA" id="ARBA00008564"/>
    </source>
</evidence>
<comment type="similarity">
    <text evidence="2">Belongs to the CbiQ family.</text>
</comment>
<comment type="caution">
    <text evidence="7">The sequence shown here is derived from an EMBL/GenBank/DDBJ whole genome shotgun (WGS) entry which is preliminary data.</text>
</comment>
<dbReference type="InterPro" id="IPR003339">
    <property type="entry name" value="ABC/ECF_trnsptr_transmembrane"/>
</dbReference>
<feature type="transmembrane region" description="Helical" evidence="6">
    <location>
        <begin position="94"/>
        <end position="117"/>
    </location>
</feature>
<evidence type="ECO:0000256" key="5">
    <source>
        <dbReference type="ARBA" id="ARBA00023136"/>
    </source>
</evidence>